<evidence type="ECO:0000256" key="3">
    <source>
        <dbReference type="ARBA" id="ARBA00022723"/>
    </source>
</evidence>
<keyword evidence="6" id="KW-0106">Calcium</keyword>
<comment type="caution">
    <text evidence="9">The sequence shown here is derived from an EMBL/GenBank/DDBJ whole genome shotgun (WGS) entry which is preliminary data.</text>
</comment>
<keyword evidence="7" id="KW-1015">Disulfide bond</keyword>
<keyword evidence="10" id="KW-1185">Reference proteome</keyword>
<dbReference type="InterPro" id="IPR011118">
    <property type="entry name" value="Tannase/feruloyl_esterase"/>
</dbReference>
<dbReference type="EMBL" id="MJIC01000009">
    <property type="protein sequence ID" value="OFI35587.1"/>
    <property type="molecule type" value="Genomic_DNA"/>
</dbReference>
<dbReference type="PANTHER" id="PTHR33938">
    <property type="entry name" value="FERULOYL ESTERASE B-RELATED"/>
    <property type="match status" value="1"/>
</dbReference>
<sequence>MKKPWLYTAIAVASALSAPAMASGCEDLVSLSLHNVAINTASLQPAQTLPPDPMSGMTGSSPQAVEIGAHCLVEGKIEDREGVNGRYGIRFQLRMPEDWNGRFLFQGGGGTDGFIAPAIGTVPSTGSTATPAIKRGYAVVSMDGGHDGRGLAFGDDQQARLDLAYAAIGKVTATAKTLVRTFYNKAPAESFFMGCSNGGREAMMAAQRYPLEFDGVVAGNPGFHLSRAALGAVWDVEQFEKISPKGKLYQALSQSDLDKVSTAILDKCDAQDGLKDGLVTAYASCDFDPETLRGKLDDAKLDTLIAVMNGATDENGNPIYTGWPWDPAINTPGWRAWKIGSENRPGLHERLSVPSTGAVFTTPTRKMPDEPNFVELTENVAEVGGYFDANDTYMTTFAARGGKMVIFQGLADPIFSATDIANWYEQTQQDTGTDVARLFMVPGMTHCGGGNGLEDFDPLTVLENWKASGNAPEAMTVSSTPKPVRQMPLCAYPNYAKYTGGDKDSLQSYTCVVPQ</sequence>
<name>A0A1E8FI15_9ALTE</name>
<evidence type="ECO:0000256" key="8">
    <source>
        <dbReference type="SAM" id="SignalP"/>
    </source>
</evidence>
<evidence type="ECO:0000256" key="1">
    <source>
        <dbReference type="ARBA" id="ARBA00006249"/>
    </source>
</evidence>
<protein>
    <recommendedName>
        <fullName evidence="11">Feruloyl esterase</fullName>
    </recommendedName>
</protein>
<dbReference type="RefSeq" id="WP_070175331.1">
    <property type="nucleotide sequence ID" value="NZ_BMJR01000006.1"/>
</dbReference>
<evidence type="ECO:0000256" key="2">
    <source>
        <dbReference type="ARBA" id="ARBA00022487"/>
    </source>
</evidence>
<feature type="chain" id="PRO_5009214273" description="Feruloyl esterase" evidence="8">
    <location>
        <begin position="23"/>
        <end position="515"/>
    </location>
</feature>
<dbReference type="SUPFAM" id="SSF53474">
    <property type="entry name" value="alpha/beta-Hydrolases"/>
    <property type="match status" value="1"/>
</dbReference>
<dbReference type="STRING" id="1856405.BFC17_12580"/>
<keyword evidence="3" id="KW-0479">Metal-binding</keyword>
<dbReference type="Proteomes" id="UP000176037">
    <property type="component" value="Unassembled WGS sequence"/>
</dbReference>
<dbReference type="Gene3D" id="3.40.50.1820">
    <property type="entry name" value="alpha/beta hydrolase"/>
    <property type="match status" value="1"/>
</dbReference>
<evidence type="ECO:0000256" key="4">
    <source>
        <dbReference type="ARBA" id="ARBA00022729"/>
    </source>
</evidence>
<dbReference type="GO" id="GO:0052689">
    <property type="term" value="F:carboxylic ester hydrolase activity"/>
    <property type="evidence" value="ECO:0007669"/>
    <property type="project" value="UniProtKB-KW"/>
</dbReference>
<evidence type="ECO:0000256" key="5">
    <source>
        <dbReference type="ARBA" id="ARBA00022801"/>
    </source>
</evidence>
<keyword evidence="4 8" id="KW-0732">Signal</keyword>
<evidence type="ECO:0000256" key="7">
    <source>
        <dbReference type="ARBA" id="ARBA00023157"/>
    </source>
</evidence>
<reference evidence="9 10" key="1">
    <citation type="submission" date="2016-09" db="EMBL/GenBank/DDBJ databases">
        <title>Alteromonas lipolytica, a new species isolated from sea water.</title>
        <authorList>
            <person name="Wu Y.-H."/>
            <person name="Cheng H."/>
            <person name="Xu X.-W."/>
        </authorList>
    </citation>
    <scope>NUCLEOTIDE SEQUENCE [LARGE SCALE GENOMIC DNA]</scope>
    <source>
        <strain evidence="9 10">JW12</strain>
    </source>
</reference>
<dbReference type="PROSITE" id="PS51257">
    <property type="entry name" value="PROKAR_LIPOPROTEIN"/>
    <property type="match status" value="1"/>
</dbReference>
<comment type="similarity">
    <text evidence="1">Belongs to the tannase family.</text>
</comment>
<proteinExistence type="inferred from homology"/>
<keyword evidence="2" id="KW-0719">Serine esterase</keyword>
<feature type="signal peptide" evidence="8">
    <location>
        <begin position="1"/>
        <end position="22"/>
    </location>
</feature>
<evidence type="ECO:0000313" key="9">
    <source>
        <dbReference type="EMBL" id="OFI35587.1"/>
    </source>
</evidence>
<organism evidence="9 10">
    <name type="scientific">Alteromonas lipolytica</name>
    <dbReference type="NCBI Taxonomy" id="1856405"/>
    <lineage>
        <taxon>Bacteria</taxon>
        <taxon>Pseudomonadati</taxon>
        <taxon>Pseudomonadota</taxon>
        <taxon>Gammaproteobacteria</taxon>
        <taxon>Alteromonadales</taxon>
        <taxon>Alteromonadaceae</taxon>
        <taxon>Alteromonas/Salinimonas group</taxon>
        <taxon>Alteromonas</taxon>
    </lineage>
</organism>
<accession>A0A1E8FI15</accession>
<keyword evidence="5" id="KW-0378">Hydrolase</keyword>
<evidence type="ECO:0008006" key="11">
    <source>
        <dbReference type="Google" id="ProtNLM"/>
    </source>
</evidence>
<gene>
    <name evidence="9" type="ORF">BFC17_12580</name>
</gene>
<dbReference type="Pfam" id="PF07519">
    <property type="entry name" value="Tannase"/>
    <property type="match status" value="1"/>
</dbReference>
<dbReference type="InterPro" id="IPR029058">
    <property type="entry name" value="AB_hydrolase_fold"/>
</dbReference>
<dbReference type="AlphaFoldDB" id="A0A1E8FI15"/>
<dbReference type="GO" id="GO:0046872">
    <property type="term" value="F:metal ion binding"/>
    <property type="evidence" value="ECO:0007669"/>
    <property type="project" value="UniProtKB-KW"/>
</dbReference>
<dbReference type="PANTHER" id="PTHR33938:SF15">
    <property type="entry name" value="FERULOYL ESTERASE B-RELATED"/>
    <property type="match status" value="1"/>
</dbReference>
<evidence type="ECO:0000313" key="10">
    <source>
        <dbReference type="Proteomes" id="UP000176037"/>
    </source>
</evidence>
<dbReference type="SMR" id="A0A1E8FI15"/>
<evidence type="ECO:0000256" key="6">
    <source>
        <dbReference type="ARBA" id="ARBA00022837"/>
    </source>
</evidence>